<dbReference type="Pfam" id="PF03860">
    <property type="entry name" value="Csp"/>
    <property type="match status" value="1"/>
</dbReference>
<dbReference type="PANTHER" id="PTHR37310">
    <property type="entry name" value="CYTOPLASMIC PROTEIN-RELATED"/>
    <property type="match status" value="1"/>
</dbReference>
<name>A0A6J4E6F3_9PSED</name>
<proteinExistence type="predicted"/>
<reference evidence="1 2" key="1">
    <citation type="submission" date="2020-05" db="EMBL/GenBank/DDBJ databases">
        <title>Characterization of novel class B3 metallo-beta-lactamase from novel Pseudomonas species.</title>
        <authorList>
            <person name="Yamada K."/>
            <person name="Aoki K."/>
            <person name="Ishii Y."/>
        </authorList>
    </citation>
    <scope>NUCLEOTIDE SEQUENCE [LARGE SCALE GENOMIC DNA]</scope>
    <source>
        <strain evidence="1 2">TUM18999</strain>
    </source>
</reference>
<accession>A0A6J4E6F3</accession>
<dbReference type="Proteomes" id="UP000509383">
    <property type="component" value="Chromosome"/>
</dbReference>
<dbReference type="KEGG" id="ptw:TUM18999_32190"/>
<dbReference type="EMBL" id="AP023189">
    <property type="protein sequence ID" value="BCG25028.1"/>
    <property type="molecule type" value="Genomic_DNA"/>
</dbReference>
<gene>
    <name evidence="1" type="ORF">TUM18999_32190</name>
</gene>
<dbReference type="InterPro" id="IPR005560">
    <property type="entry name" value="Csp_YhjQ"/>
</dbReference>
<evidence type="ECO:0000313" key="1">
    <source>
        <dbReference type="EMBL" id="BCG25028.1"/>
    </source>
</evidence>
<dbReference type="PANTHER" id="PTHR37310:SF1">
    <property type="entry name" value="CYTOPLASMIC PROTEIN"/>
    <property type="match status" value="1"/>
</dbReference>
<dbReference type="Gene3D" id="1.20.1270.360">
    <property type="match status" value="1"/>
</dbReference>
<protein>
    <submittedName>
        <fullName evidence="1">Ferredoxin</fullName>
    </submittedName>
</protein>
<dbReference type="AlphaFoldDB" id="A0A6J4E6F3"/>
<organism evidence="1 2">
    <name type="scientific">Pseudomonas tohonis</name>
    <dbReference type="NCBI Taxonomy" id="2725477"/>
    <lineage>
        <taxon>Bacteria</taxon>
        <taxon>Pseudomonadati</taxon>
        <taxon>Pseudomonadota</taxon>
        <taxon>Gammaproteobacteria</taxon>
        <taxon>Pseudomonadales</taxon>
        <taxon>Pseudomonadaceae</taxon>
        <taxon>Pseudomonas</taxon>
    </lineage>
</organism>
<evidence type="ECO:0000313" key="2">
    <source>
        <dbReference type="Proteomes" id="UP000509383"/>
    </source>
</evidence>
<sequence length="114" mass="12423">MEMPMNAEIQACAEACLVCASECAQCVTESRLDESGEDLGRCIELSRECADSCLLMQELVERQSAQVIGFGLFCASLCRLCAAECQRHDLVHCQRLAQVCEECARQCQGLALAA</sequence>